<accession>A0A1I4PKB9</accession>
<dbReference type="Proteomes" id="UP000199144">
    <property type="component" value="Unassembled WGS sequence"/>
</dbReference>
<reference evidence="1 2" key="1">
    <citation type="submission" date="2016-10" db="EMBL/GenBank/DDBJ databases">
        <authorList>
            <person name="de Groot N.N."/>
        </authorList>
    </citation>
    <scope>NUCLEOTIDE SEQUENCE [LARGE SCALE GENOMIC DNA]</scope>
    <source>
        <strain evidence="1 2">DSM 15283</strain>
    </source>
</reference>
<evidence type="ECO:0000313" key="1">
    <source>
        <dbReference type="EMBL" id="SFM27965.1"/>
    </source>
</evidence>
<proteinExistence type="predicted"/>
<evidence type="ECO:0008006" key="3">
    <source>
        <dbReference type="Google" id="ProtNLM"/>
    </source>
</evidence>
<protein>
    <recommendedName>
        <fullName evidence="3">Glycosyl transferases group 1</fullName>
    </recommendedName>
</protein>
<sequence>MSDLVILHNVSPHIGWAPINHLISLACSELGATAIRAPENTSRLARQMARLRTRHHSSGKPHLLYIAMTAADLRHAITSPGWRDGYDKAAVWIIDSFHTDLANPRDLRGQFDQVFVTRPNDMDAFATASGLPTQSLPWGSDVLGLGSSSPDRDLDLLRVGRQPAVWEDDDDTATDCAARGISFHGRPPMGTSEDEMAHLFGWYRRAKFVLASSNLVSPAAYVHKTQEYVTARWTDALASGAIVAGVPPRTDRTLGAILWPEGLLDIPLTSRADGLDVIADALRHWSPELAHYNHLQALRKLDWRHRLAVLADWYSLPAPALEKSLKTLQETDHA</sequence>
<dbReference type="AlphaFoldDB" id="A0A1I4PKB9"/>
<dbReference type="EMBL" id="FOTQ01000005">
    <property type="protein sequence ID" value="SFM27965.1"/>
    <property type="molecule type" value="Genomic_DNA"/>
</dbReference>
<evidence type="ECO:0000313" key="2">
    <source>
        <dbReference type="Proteomes" id="UP000199144"/>
    </source>
</evidence>
<dbReference type="RefSeq" id="WP_131814381.1">
    <property type="nucleotide sequence ID" value="NZ_FOTQ01000005.1"/>
</dbReference>
<keyword evidence="2" id="KW-1185">Reference proteome</keyword>
<organism evidence="1 2">
    <name type="scientific">Shimia aestuarii</name>
    <dbReference type="NCBI Taxonomy" id="254406"/>
    <lineage>
        <taxon>Bacteria</taxon>
        <taxon>Pseudomonadati</taxon>
        <taxon>Pseudomonadota</taxon>
        <taxon>Alphaproteobacteria</taxon>
        <taxon>Rhodobacterales</taxon>
        <taxon>Roseobacteraceae</taxon>
    </lineage>
</organism>
<gene>
    <name evidence="1" type="ORF">SAMN04488042_105282</name>
</gene>
<dbReference type="OrthoDB" id="9179640at2"/>
<name>A0A1I4PKB9_9RHOB</name>
<dbReference type="STRING" id="254406.SAMN04488042_105282"/>